<accession>A0ABY5REC5</accession>
<evidence type="ECO:0000256" key="5">
    <source>
        <dbReference type="ARBA" id="ARBA00022777"/>
    </source>
</evidence>
<proteinExistence type="predicted"/>
<gene>
    <name evidence="10" type="ORF">KU306_15395</name>
</gene>
<dbReference type="Pfam" id="PF02518">
    <property type="entry name" value="HATPase_c"/>
    <property type="match status" value="1"/>
</dbReference>
<dbReference type="PROSITE" id="PS50109">
    <property type="entry name" value="HIS_KIN"/>
    <property type="match status" value="1"/>
</dbReference>
<organism evidence="10 11">
    <name type="scientific">Haloferax larsenii</name>
    <dbReference type="NCBI Taxonomy" id="302484"/>
    <lineage>
        <taxon>Archaea</taxon>
        <taxon>Methanobacteriati</taxon>
        <taxon>Methanobacteriota</taxon>
        <taxon>Stenosarchaea group</taxon>
        <taxon>Halobacteria</taxon>
        <taxon>Halobacteriales</taxon>
        <taxon>Haloferacaceae</taxon>
        <taxon>Haloferax</taxon>
    </lineage>
</organism>
<dbReference type="GeneID" id="74530320"/>
<keyword evidence="6" id="KW-0067">ATP-binding</keyword>
<dbReference type="EMBL" id="CP078063">
    <property type="protein sequence ID" value="UVE50263.1"/>
    <property type="molecule type" value="Genomic_DNA"/>
</dbReference>
<dbReference type="Pfam" id="PF00989">
    <property type="entry name" value="PAS"/>
    <property type="match status" value="1"/>
</dbReference>
<comment type="catalytic activity">
    <reaction evidence="1">
        <text>ATP + protein L-histidine = ADP + protein N-phospho-L-histidine.</text>
        <dbReference type="EC" id="2.7.13.3"/>
    </reaction>
</comment>
<evidence type="ECO:0000313" key="11">
    <source>
        <dbReference type="Proteomes" id="UP001058330"/>
    </source>
</evidence>
<sequence length="417" mass="47153">MSRHTEQLVGALFNVLKTEGHTEAQQRFIESYQSHAPAQREELVATLVSDFVSIMQEYLTPQERADVFTATVEYLREQFLSVIEVAPVAIIVVAEDGSVQLWNTGAERIFGWTESEFLTESYARLLAELPDTFETYFSQLQRGERLTGIETRHRHKNGSTLDVRLWAAPVYTTGDTPTGATFVISDITAQKQREQRLTILNRVLRHNIRNDITVLRGHLDLLADQVSDGNKHVEAMEKRLVNIESLSESARHIEQLQARDDEESLTTFELGAELQNHLDRLELDWPAAEIQSNIRAGTTIEAHELFPYALDNLIENAVEHNDSETPRVFVGTPLESESSQYVDLVIEDDGPGLPKVEREVLTRETETDLMHSAGMGLWLTRWIIRSSGGELVVEPSQWGGTRVVLKLRTARPSPDDE</sequence>
<dbReference type="PROSITE" id="PS50112">
    <property type="entry name" value="PAS"/>
    <property type="match status" value="1"/>
</dbReference>
<evidence type="ECO:0000256" key="6">
    <source>
        <dbReference type="ARBA" id="ARBA00022840"/>
    </source>
</evidence>
<dbReference type="Gene3D" id="3.30.450.20">
    <property type="entry name" value="PAS domain"/>
    <property type="match status" value="1"/>
</dbReference>
<dbReference type="NCBIfam" id="TIGR00229">
    <property type="entry name" value="sensory_box"/>
    <property type="match status" value="1"/>
</dbReference>
<name>A0ABY5REC5_HALLR</name>
<feature type="domain" description="Histidine kinase" evidence="7">
    <location>
        <begin position="203"/>
        <end position="411"/>
    </location>
</feature>
<dbReference type="InterPro" id="IPR003594">
    <property type="entry name" value="HATPase_dom"/>
</dbReference>
<dbReference type="SUPFAM" id="SSF55874">
    <property type="entry name" value="ATPase domain of HSP90 chaperone/DNA topoisomerase II/histidine kinase"/>
    <property type="match status" value="1"/>
</dbReference>
<evidence type="ECO:0000256" key="3">
    <source>
        <dbReference type="ARBA" id="ARBA00022679"/>
    </source>
</evidence>
<feature type="domain" description="PAS" evidence="8">
    <location>
        <begin position="75"/>
        <end position="129"/>
    </location>
</feature>
<dbReference type="SUPFAM" id="SSF55785">
    <property type="entry name" value="PYP-like sensor domain (PAS domain)"/>
    <property type="match status" value="1"/>
</dbReference>
<keyword evidence="5" id="KW-0418">Kinase</keyword>
<dbReference type="InterPro" id="IPR005467">
    <property type="entry name" value="His_kinase_dom"/>
</dbReference>
<evidence type="ECO:0000256" key="2">
    <source>
        <dbReference type="ARBA" id="ARBA00012438"/>
    </source>
</evidence>
<protein>
    <recommendedName>
        <fullName evidence="2">histidine kinase</fullName>
        <ecNumber evidence="2">2.7.13.3</ecNumber>
    </recommendedName>
</protein>
<dbReference type="InterPro" id="IPR036890">
    <property type="entry name" value="HATPase_C_sf"/>
</dbReference>
<keyword evidence="11" id="KW-1185">Reference proteome</keyword>
<dbReference type="InterPro" id="IPR000700">
    <property type="entry name" value="PAS-assoc_C"/>
</dbReference>
<dbReference type="InterPro" id="IPR000014">
    <property type="entry name" value="PAS"/>
</dbReference>
<dbReference type="InterPro" id="IPR050980">
    <property type="entry name" value="2C_sensor_his_kinase"/>
</dbReference>
<dbReference type="PROSITE" id="PS50113">
    <property type="entry name" value="PAC"/>
    <property type="match status" value="1"/>
</dbReference>
<dbReference type="CDD" id="cd00130">
    <property type="entry name" value="PAS"/>
    <property type="match status" value="1"/>
</dbReference>
<dbReference type="InterPro" id="IPR035965">
    <property type="entry name" value="PAS-like_dom_sf"/>
</dbReference>
<keyword evidence="4" id="KW-0547">Nucleotide-binding</keyword>
<dbReference type="SMART" id="SM00091">
    <property type="entry name" value="PAS"/>
    <property type="match status" value="1"/>
</dbReference>
<evidence type="ECO:0000259" key="9">
    <source>
        <dbReference type="PROSITE" id="PS50113"/>
    </source>
</evidence>
<dbReference type="PANTHER" id="PTHR44936:SF10">
    <property type="entry name" value="SENSOR PROTEIN RSTB"/>
    <property type="match status" value="1"/>
</dbReference>
<evidence type="ECO:0000256" key="4">
    <source>
        <dbReference type="ARBA" id="ARBA00022741"/>
    </source>
</evidence>
<evidence type="ECO:0000259" key="8">
    <source>
        <dbReference type="PROSITE" id="PS50112"/>
    </source>
</evidence>
<dbReference type="EC" id="2.7.13.3" evidence="2"/>
<dbReference type="PANTHER" id="PTHR44936">
    <property type="entry name" value="SENSOR PROTEIN CREC"/>
    <property type="match status" value="1"/>
</dbReference>
<dbReference type="Gene3D" id="3.30.565.10">
    <property type="entry name" value="Histidine kinase-like ATPase, C-terminal domain"/>
    <property type="match status" value="1"/>
</dbReference>
<dbReference type="SMART" id="SM00387">
    <property type="entry name" value="HATPase_c"/>
    <property type="match status" value="1"/>
</dbReference>
<feature type="domain" description="PAC" evidence="9">
    <location>
        <begin position="147"/>
        <end position="199"/>
    </location>
</feature>
<evidence type="ECO:0000259" key="7">
    <source>
        <dbReference type="PROSITE" id="PS50109"/>
    </source>
</evidence>
<dbReference type="Proteomes" id="UP001058330">
    <property type="component" value="Chromosome"/>
</dbReference>
<keyword evidence="3" id="KW-0808">Transferase</keyword>
<reference evidence="10" key="1">
    <citation type="submission" date="2021-07" db="EMBL/GenBank/DDBJ databases">
        <title>Studies on halocins as antimicrobial molecules from haloarchaea.</title>
        <authorList>
            <person name="Kumar S."/>
            <person name="Khare S.K."/>
        </authorList>
    </citation>
    <scope>NUCLEOTIDE SEQUENCE</scope>
    <source>
        <strain evidence="10">NCIM 5678</strain>
    </source>
</reference>
<evidence type="ECO:0000256" key="1">
    <source>
        <dbReference type="ARBA" id="ARBA00000085"/>
    </source>
</evidence>
<dbReference type="InterPro" id="IPR013767">
    <property type="entry name" value="PAS_fold"/>
</dbReference>
<dbReference type="RefSeq" id="WP_258302446.1">
    <property type="nucleotide sequence ID" value="NZ_CP078063.1"/>
</dbReference>
<evidence type="ECO:0000313" key="10">
    <source>
        <dbReference type="EMBL" id="UVE50263.1"/>
    </source>
</evidence>